<feature type="transmembrane region" description="Helical" evidence="1">
    <location>
        <begin position="199"/>
        <end position="220"/>
    </location>
</feature>
<dbReference type="EMBL" id="JBHRYJ010000001">
    <property type="protein sequence ID" value="MFC3674448.1"/>
    <property type="molecule type" value="Genomic_DNA"/>
</dbReference>
<dbReference type="PANTHER" id="PTHR23537:SF1">
    <property type="entry name" value="SUGAR TRANSPORTER"/>
    <property type="match status" value="1"/>
</dbReference>
<feature type="transmembrane region" description="Helical" evidence="1">
    <location>
        <begin position="77"/>
        <end position="97"/>
    </location>
</feature>
<comment type="caution">
    <text evidence="2">The sequence shown here is derived from an EMBL/GenBank/DDBJ whole genome shotgun (WGS) entry which is preliminary data.</text>
</comment>
<protein>
    <submittedName>
        <fullName evidence="2">YbfB/YjiJ family MFS transporter</fullName>
    </submittedName>
</protein>
<gene>
    <name evidence="2" type="ORF">ACFOOQ_02770</name>
</gene>
<feature type="transmembrane region" description="Helical" evidence="1">
    <location>
        <begin position="292"/>
        <end position="315"/>
    </location>
</feature>
<dbReference type="RefSeq" id="WP_379721441.1">
    <property type="nucleotide sequence ID" value="NZ_JBHRYJ010000001.1"/>
</dbReference>
<feature type="transmembrane region" description="Helical" evidence="1">
    <location>
        <begin position="46"/>
        <end position="65"/>
    </location>
</feature>
<evidence type="ECO:0000313" key="2">
    <source>
        <dbReference type="EMBL" id="MFC3674448.1"/>
    </source>
</evidence>
<dbReference type="Gene3D" id="1.20.1250.20">
    <property type="entry name" value="MFS general substrate transporter like domains"/>
    <property type="match status" value="2"/>
</dbReference>
<feature type="transmembrane region" description="Helical" evidence="1">
    <location>
        <begin position="356"/>
        <end position="377"/>
    </location>
</feature>
<feature type="transmembrane region" description="Helical" evidence="1">
    <location>
        <begin position="240"/>
        <end position="259"/>
    </location>
</feature>
<feature type="transmembrane region" description="Helical" evidence="1">
    <location>
        <begin position="266"/>
        <end position="286"/>
    </location>
</feature>
<dbReference type="PANTHER" id="PTHR23537">
    <property type="match status" value="1"/>
</dbReference>
<keyword evidence="3" id="KW-1185">Reference proteome</keyword>
<feature type="transmembrane region" description="Helical" evidence="1">
    <location>
        <begin position="327"/>
        <end position="350"/>
    </location>
</feature>
<reference evidence="3" key="1">
    <citation type="journal article" date="2019" name="Int. J. Syst. Evol. Microbiol.">
        <title>The Global Catalogue of Microorganisms (GCM) 10K type strain sequencing project: providing services to taxonomists for standard genome sequencing and annotation.</title>
        <authorList>
            <consortium name="The Broad Institute Genomics Platform"/>
            <consortium name="The Broad Institute Genome Sequencing Center for Infectious Disease"/>
            <person name="Wu L."/>
            <person name="Ma J."/>
        </authorList>
    </citation>
    <scope>NUCLEOTIDE SEQUENCE [LARGE SCALE GENOMIC DNA]</scope>
    <source>
        <strain evidence="3">KCTC 42182</strain>
    </source>
</reference>
<name>A0ABV7VAG6_9PROT</name>
<feature type="transmembrane region" description="Helical" evidence="1">
    <location>
        <begin position="12"/>
        <end position="34"/>
    </location>
</feature>
<feature type="transmembrane region" description="Helical" evidence="1">
    <location>
        <begin position="103"/>
        <end position="122"/>
    </location>
</feature>
<dbReference type="Proteomes" id="UP001595711">
    <property type="component" value="Unassembled WGS sequence"/>
</dbReference>
<keyword evidence="1" id="KW-1133">Transmembrane helix</keyword>
<feature type="transmembrane region" description="Helical" evidence="1">
    <location>
        <begin position="160"/>
        <end position="178"/>
    </location>
</feature>
<keyword evidence="1" id="KW-0472">Membrane</keyword>
<feature type="transmembrane region" description="Helical" evidence="1">
    <location>
        <begin position="134"/>
        <end position="154"/>
    </location>
</feature>
<dbReference type="InterPro" id="IPR010645">
    <property type="entry name" value="MFS_4"/>
</dbReference>
<accession>A0ABV7VAG6</accession>
<evidence type="ECO:0000313" key="3">
    <source>
        <dbReference type="Proteomes" id="UP001595711"/>
    </source>
</evidence>
<dbReference type="InterPro" id="IPR036259">
    <property type="entry name" value="MFS_trans_sf"/>
</dbReference>
<dbReference type="Pfam" id="PF06779">
    <property type="entry name" value="MFS_4"/>
    <property type="match status" value="1"/>
</dbReference>
<organism evidence="2 3">
    <name type="scientific">Ferrovibrio xuzhouensis</name>
    <dbReference type="NCBI Taxonomy" id="1576914"/>
    <lineage>
        <taxon>Bacteria</taxon>
        <taxon>Pseudomonadati</taxon>
        <taxon>Pseudomonadota</taxon>
        <taxon>Alphaproteobacteria</taxon>
        <taxon>Rhodospirillales</taxon>
        <taxon>Rhodospirillaceae</taxon>
        <taxon>Ferrovibrio</taxon>
    </lineage>
</organism>
<evidence type="ECO:0000256" key="1">
    <source>
        <dbReference type="SAM" id="Phobius"/>
    </source>
</evidence>
<proteinExistence type="predicted"/>
<keyword evidence="1" id="KW-0812">Transmembrane</keyword>
<sequence>MSAFWRDSLAGLCALLIGIGIARFGYTPLIPVLIQHHWLDAGDAAYLGATNLAGYVGGSLLAAWLSRLVPVARLTRIAMIITTISLAACMLPWGFLWFAPWRFLTGFTGGLLMVAAVPLMLSRAPPHLHGRSNGIVFTGVGIGVIASGTLVPALASEGPAAIWGGMALVAGLLTLLTWPRWTPQPGDASPGTRGTTRAFTRPVAILLVAYMLDSAAFVPHTVFWADFIARGLHRGIEAGGFYWIFFGVGAMCGPVLAGFVAERFGFYRSVTGGYGIKAAFVALPILSQHPVALAASAVVVGAMTPGISALASGRVAELVGFAAHRQVWGWLTGGFAVASAVAGYLMSYLFDSYGSYYMLFGIGTVGLCIAMLLSVFVRNPPAPAAQAA</sequence>
<dbReference type="SUPFAM" id="SSF103473">
    <property type="entry name" value="MFS general substrate transporter"/>
    <property type="match status" value="1"/>
</dbReference>